<feature type="transmembrane region" description="Helical" evidence="6">
    <location>
        <begin position="142"/>
        <end position="165"/>
    </location>
</feature>
<feature type="transmembrane region" description="Helical" evidence="6">
    <location>
        <begin position="7"/>
        <end position="31"/>
    </location>
</feature>
<dbReference type="EMBL" id="JARPMG010000001">
    <property type="protein sequence ID" value="KAJ8104248.1"/>
    <property type="molecule type" value="Genomic_DNA"/>
</dbReference>
<gene>
    <name evidence="7" type="ORF">POJ06DRAFT_16384</name>
</gene>
<reference evidence="7" key="1">
    <citation type="submission" date="2023-03" db="EMBL/GenBank/DDBJ databases">
        <title>Near-Complete genome sequence of Lipomyces tetrasporous NRRL Y-64009, an oleaginous yeast capable of growing on lignocellulosic hydrolysates.</title>
        <authorList>
            <consortium name="Lawrence Berkeley National Laboratory"/>
            <person name="Jagtap S.S."/>
            <person name="Liu J.-J."/>
            <person name="Walukiewicz H.E."/>
            <person name="Pangilinan J."/>
            <person name="Lipzen A."/>
            <person name="Ahrendt S."/>
            <person name="Koriabine M."/>
            <person name="Cobaugh K."/>
            <person name="Salamov A."/>
            <person name="Yoshinaga Y."/>
            <person name="Ng V."/>
            <person name="Daum C."/>
            <person name="Grigoriev I.V."/>
            <person name="Slininger P.J."/>
            <person name="Dien B.S."/>
            <person name="Jin Y.-S."/>
            <person name="Rao C.V."/>
        </authorList>
    </citation>
    <scope>NUCLEOTIDE SEQUENCE</scope>
    <source>
        <strain evidence="7">NRRL Y-64009</strain>
    </source>
</reference>
<dbReference type="InterPro" id="IPR004776">
    <property type="entry name" value="Mem_transp_PIN-like"/>
</dbReference>
<dbReference type="Pfam" id="PF03547">
    <property type="entry name" value="Mem_trans"/>
    <property type="match status" value="1"/>
</dbReference>
<feature type="transmembrane region" description="Helical" evidence="6">
    <location>
        <begin position="475"/>
        <end position="501"/>
    </location>
</feature>
<evidence type="ECO:0000256" key="6">
    <source>
        <dbReference type="SAM" id="Phobius"/>
    </source>
</evidence>
<keyword evidence="3 6" id="KW-1133">Transmembrane helix</keyword>
<dbReference type="AlphaFoldDB" id="A0AAD7QZD9"/>
<evidence type="ECO:0000256" key="2">
    <source>
        <dbReference type="ARBA" id="ARBA00022692"/>
    </source>
</evidence>
<accession>A0AAD7QZD9</accession>
<dbReference type="RefSeq" id="XP_056047698.1">
    <property type="nucleotide sequence ID" value="XM_056184704.1"/>
</dbReference>
<feature type="transmembrane region" description="Helical" evidence="6">
    <location>
        <begin position="513"/>
        <end position="537"/>
    </location>
</feature>
<organism evidence="7 8">
    <name type="scientific">Lipomyces tetrasporus</name>
    <dbReference type="NCBI Taxonomy" id="54092"/>
    <lineage>
        <taxon>Eukaryota</taxon>
        <taxon>Fungi</taxon>
        <taxon>Dikarya</taxon>
        <taxon>Ascomycota</taxon>
        <taxon>Saccharomycotina</taxon>
        <taxon>Lipomycetes</taxon>
        <taxon>Lipomycetales</taxon>
        <taxon>Lipomycetaceae</taxon>
        <taxon>Lipomyces</taxon>
    </lineage>
</organism>
<protein>
    <submittedName>
        <fullName evidence="7">Auxin efflux carrier</fullName>
    </submittedName>
</protein>
<dbReference type="GeneID" id="80879870"/>
<proteinExistence type="predicted"/>
<feature type="transmembrane region" description="Helical" evidence="6">
    <location>
        <begin position="71"/>
        <end position="97"/>
    </location>
</feature>
<feature type="transmembrane region" description="Helical" evidence="6">
    <location>
        <begin position="364"/>
        <end position="386"/>
    </location>
</feature>
<dbReference type="GO" id="GO:0055085">
    <property type="term" value="P:transmembrane transport"/>
    <property type="evidence" value="ECO:0007669"/>
    <property type="project" value="InterPro"/>
</dbReference>
<dbReference type="InterPro" id="IPR040254">
    <property type="entry name" value="Ecm3-like"/>
</dbReference>
<feature type="transmembrane region" description="Helical" evidence="6">
    <location>
        <begin position="43"/>
        <end position="64"/>
    </location>
</feature>
<name>A0AAD7QZD9_9ASCO</name>
<keyword evidence="8" id="KW-1185">Reference proteome</keyword>
<feature type="region of interest" description="Disordered" evidence="5">
    <location>
        <begin position="218"/>
        <end position="237"/>
    </location>
</feature>
<evidence type="ECO:0000256" key="1">
    <source>
        <dbReference type="ARBA" id="ARBA00004141"/>
    </source>
</evidence>
<dbReference type="GO" id="GO:0016020">
    <property type="term" value="C:membrane"/>
    <property type="evidence" value="ECO:0007669"/>
    <property type="project" value="UniProtKB-SubCell"/>
</dbReference>
<evidence type="ECO:0000313" key="7">
    <source>
        <dbReference type="EMBL" id="KAJ8104248.1"/>
    </source>
</evidence>
<sequence length="543" mass="59468">MALSIGAAIFIAAKPIVKIFISICFGIYFSRKGVLDPHTCKKMSSVIINYFLPCIVFSKVTVAFDSHTMKIAGWTVLTALLYISCGCLFAVLVRLFLPVPKYWKGGAKAAAIFNNSGDIPMAYVMTITASAPFVDGDEDKGIAYVTIFMAIYVITFFTCGGVQFIEQDFHVPDDDPEMIGDAKNEIDEKLHVRKASKWRRLLHLKGKNIADLTELATDDSEKIDSGQPTPSTTAPVPPSDYVINPMSMTESNAVASVSVGRGNAITDTRLHPIESAGLRSLRQEITAGTGLRPTESAGMQSIRQRRSRLPQDAQTVVLDEDDDDGEELDPVVSAVTMELETRHHQNWVVARLILFLRNLYQPPAASLIISIVVAVIAPVKRLFIATDYPMRDAPDGLPPLDFVMDFVEFIGQAAVPMGLMLLGALIGRLHITRLPKGFWKVMAATTLLKLVVLPIIALAWTQRLRESGLIPDDNLILVFVYAVSSAVPSATSQVYLTTFFAPEDADHIGQMDCLAAMLITQYISLTITLAIIVTYTLKVIINA</sequence>
<evidence type="ECO:0000256" key="4">
    <source>
        <dbReference type="ARBA" id="ARBA00023136"/>
    </source>
</evidence>
<comment type="caution">
    <text evidence="7">The sequence shown here is derived from an EMBL/GenBank/DDBJ whole genome shotgun (WGS) entry which is preliminary data.</text>
</comment>
<feature type="transmembrane region" description="Helical" evidence="6">
    <location>
        <begin position="438"/>
        <end position="460"/>
    </location>
</feature>
<keyword evidence="4 6" id="KW-0472">Membrane</keyword>
<comment type="subcellular location">
    <subcellularLocation>
        <location evidence="1">Membrane</location>
        <topology evidence="1">Multi-pass membrane protein</topology>
    </subcellularLocation>
</comment>
<keyword evidence="2 6" id="KW-0812">Transmembrane</keyword>
<dbReference type="Proteomes" id="UP001217417">
    <property type="component" value="Unassembled WGS sequence"/>
</dbReference>
<dbReference type="PANTHER" id="PTHR31274">
    <property type="entry name" value="PROTEIN ECM3"/>
    <property type="match status" value="1"/>
</dbReference>
<dbReference type="PANTHER" id="PTHR31274:SF1">
    <property type="entry name" value="AGL149CP"/>
    <property type="match status" value="1"/>
</dbReference>
<evidence type="ECO:0000313" key="8">
    <source>
        <dbReference type="Proteomes" id="UP001217417"/>
    </source>
</evidence>
<feature type="transmembrane region" description="Helical" evidence="6">
    <location>
        <begin position="406"/>
        <end position="426"/>
    </location>
</feature>
<evidence type="ECO:0000256" key="3">
    <source>
        <dbReference type="ARBA" id="ARBA00022989"/>
    </source>
</evidence>
<feature type="region of interest" description="Disordered" evidence="5">
    <location>
        <begin position="289"/>
        <end position="312"/>
    </location>
</feature>
<evidence type="ECO:0000256" key="5">
    <source>
        <dbReference type="SAM" id="MobiDB-lite"/>
    </source>
</evidence>